<dbReference type="EMBL" id="QRAO01000005">
    <property type="protein sequence ID" value="RDK84271.1"/>
    <property type="molecule type" value="Genomic_DNA"/>
</dbReference>
<keyword evidence="2" id="KW-1185">Reference proteome</keyword>
<sequence length="149" mass="17268">MTTITLKTRINAPVEEVFDLSRNISFHQKSASQTNETALYGKTSGLINYGESVTWRGKHLGIYLKHTSKITTFERPLKFIDVMTNAHFTYFAHQHLFETSEGGTIMKDILTYKVPFGLLGRVFNNLILKKHLTKFLKQRNFKLKEELEK</sequence>
<evidence type="ECO:0000313" key="1">
    <source>
        <dbReference type="EMBL" id="RDK84271.1"/>
    </source>
</evidence>
<evidence type="ECO:0000313" key="2">
    <source>
        <dbReference type="Proteomes" id="UP000255317"/>
    </source>
</evidence>
<comment type="caution">
    <text evidence="1">The sequence shown here is derived from an EMBL/GenBank/DDBJ whole genome shotgun (WGS) entry which is preliminary data.</text>
</comment>
<dbReference type="AlphaFoldDB" id="A0A370Q7E2"/>
<accession>A0A370Q7E2</accession>
<protein>
    <submittedName>
        <fullName evidence="1">Ligand-binding SRPBCC domain-containing protein</fullName>
    </submittedName>
</protein>
<dbReference type="Gene3D" id="3.30.530.20">
    <property type="match status" value="1"/>
</dbReference>
<gene>
    <name evidence="1" type="ORF">C8D94_105116</name>
</gene>
<organism evidence="1 2">
    <name type="scientific">Marinirhabdus gelatinilytica</name>
    <dbReference type="NCBI Taxonomy" id="1703343"/>
    <lineage>
        <taxon>Bacteria</taxon>
        <taxon>Pseudomonadati</taxon>
        <taxon>Bacteroidota</taxon>
        <taxon>Flavobacteriia</taxon>
        <taxon>Flavobacteriales</taxon>
        <taxon>Flavobacteriaceae</taxon>
    </lineage>
</organism>
<proteinExistence type="predicted"/>
<dbReference type="CDD" id="cd07820">
    <property type="entry name" value="SRPBCC_3"/>
    <property type="match status" value="1"/>
</dbReference>
<name>A0A370Q7E2_9FLAO</name>
<dbReference type="Proteomes" id="UP000255317">
    <property type="component" value="Unassembled WGS sequence"/>
</dbReference>
<dbReference type="InterPro" id="IPR023393">
    <property type="entry name" value="START-like_dom_sf"/>
</dbReference>
<dbReference type="OrthoDB" id="9801773at2"/>
<dbReference type="SUPFAM" id="SSF55961">
    <property type="entry name" value="Bet v1-like"/>
    <property type="match status" value="1"/>
</dbReference>
<reference evidence="1 2" key="1">
    <citation type="submission" date="2018-07" db="EMBL/GenBank/DDBJ databases">
        <title>Genomic Encyclopedia of Type Strains, Phase IV (KMG-IV): sequencing the most valuable type-strain genomes for metagenomic binning, comparative biology and taxonomic classification.</title>
        <authorList>
            <person name="Goeker M."/>
        </authorList>
    </citation>
    <scope>NUCLEOTIDE SEQUENCE [LARGE SCALE GENOMIC DNA]</scope>
    <source>
        <strain evidence="1 2">DSM 101478</strain>
    </source>
</reference>